<dbReference type="AlphaFoldDB" id="A0AA85ILE0"/>
<sequence>MLNAMVEEIYRRNKRNLLFTENIWRITKDTALSPHYNRLLHSFSRIGVSKALKEPPCCRTMCLGCFHSLGTTDKRIKIRRKHLRYRSPKSYQINQIFICRVCGTKEVTSEFLPQEYKIAKEEPLTSDKNSSTCAKKKADKQSKKQKKKLKKNILKSEVVQVASKAKPKSSSVNSFTTFMSSLA</sequence>
<feature type="region of interest" description="Disordered" evidence="1">
    <location>
        <begin position="126"/>
        <end position="151"/>
    </location>
</feature>
<evidence type="ECO:0000313" key="2">
    <source>
        <dbReference type="Proteomes" id="UP000050795"/>
    </source>
</evidence>
<evidence type="ECO:0008006" key="4">
    <source>
        <dbReference type="Google" id="ProtNLM"/>
    </source>
</evidence>
<protein>
    <recommendedName>
        <fullName evidence="4">Rpr2 domain-containing protein</fullName>
    </recommendedName>
</protein>
<feature type="compositionally biased region" description="Basic residues" evidence="1">
    <location>
        <begin position="134"/>
        <end position="151"/>
    </location>
</feature>
<dbReference type="WBParaSite" id="TREG1_104610.1">
    <property type="protein sequence ID" value="TREG1_104610.1"/>
    <property type="gene ID" value="TREG1_104610"/>
</dbReference>
<evidence type="ECO:0000256" key="1">
    <source>
        <dbReference type="SAM" id="MobiDB-lite"/>
    </source>
</evidence>
<reference evidence="3" key="2">
    <citation type="submission" date="2023-11" db="UniProtKB">
        <authorList>
            <consortium name="WormBaseParasite"/>
        </authorList>
    </citation>
    <scope>IDENTIFICATION</scope>
</reference>
<organism evidence="2 3">
    <name type="scientific">Trichobilharzia regenti</name>
    <name type="common">Nasal bird schistosome</name>
    <dbReference type="NCBI Taxonomy" id="157069"/>
    <lineage>
        <taxon>Eukaryota</taxon>
        <taxon>Metazoa</taxon>
        <taxon>Spiralia</taxon>
        <taxon>Lophotrochozoa</taxon>
        <taxon>Platyhelminthes</taxon>
        <taxon>Trematoda</taxon>
        <taxon>Digenea</taxon>
        <taxon>Strigeidida</taxon>
        <taxon>Schistosomatoidea</taxon>
        <taxon>Schistosomatidae</taxon>
        <taxon>Trichobilharzia</taxon>
    </lineage>
</organism>
<accession>A0AA85ILE0</accession>
<reference evidence="2" key="1">
    <citation type="submission" date="2022-06" db="EMBL/GenBank/DDBJ databases">
        <authorList>
            <person name="Berger JAMES D."/>
            <person name="Berger JAMES D."/>
        </authorList>
    </citation>
    <scope>NUCLEOTIDE SEQUENCE [LARGE SCALE GENOMIC DNA]</scope>
</reference>
<dbReference type="Proteomes" id="UP000050795">
    <property type="component" value="Unassembled WGS sequence"/>
</dbReference>
<keyword evidence="2" id="KW-1185">Reference proteome</keyword>
<evidence type="ECO:0000313" key="3">
    <source>
        <dbReference type="WBParaSite" id="TREG1_104610.1"/>
    </source>
</evidence>
<proteinExistence type="predicted"/>
<name>A0AA85ILE0_TRIRE</name>